<dbReference type="Pfam" id="PF12705">
    <property type="entry name" value="PDDEXK_1"/>
    <property type="match status" value="1"/>
</dbReference>
<keyword evidence="7" id="KW-0234">DNA repair</keyword>
<comment type="caution">
    <text evidence="9">The sequence shown here is derived from an EMBL/GenBank/DDBJ whole genome shotgun (WGS) entry which is preliminary data.</text>
</comment>
<keyword evidence="4" id="KW-0347">Helicase</keyword>
<keyword evidence="6" id="KW-0238">DNA-binding</keyword>
<reference evidence="9 10" key="1">
    <citation type="journal article" date="2011" name="J. Bacteriol.">
        <title>Draft genome sequence of Caloramator australicus strain RC3T, a thermoanaerobe from the Great Artesian Basin of Australia.</title>
        <authorList>
            <person name="Ogg C.D."/>
            <person name="Patel B.K.C."/>
        </authorList>
    </citation>
    <scope>NUCLEOTIDE SEQUENCE [LARGE SCALE GENOMIC DNA]</scope>
    <source>
        <strain evidence="9 10">RC3</strain>
    </source>
</reference>
<evidence type="ECO:0000256" key="3">
    <source>
        <dbReference type="ARBA" id="ARBA00022801"/>
    </source>
</evidence>
<evidence type="ECO:0000256" key="2">
    <source>
        <dbReference type="ARBA" id="ARBA00022763"/>
    </source>
</evidence>
<dbReference type="GO" id="GO:0016787">
    <property type="term" value="F:hydrolase activity"/>
    <property type="evidence" value="ECO:0007669"/>
    <property type="project" value="UniProtKB-KW"/>
</dbReference>
<evidence type="ECO:0000313" key="9">
    <source>
        <dbReference type="EMBL" id="CCJ33519.1"/>
    </source>
</evidence>
<evidence type="ECO:0000259" key="8">
    <source>
        <dbReference type="Pfam" id="PF12705"/>
    </source>
</evidence>
<keyword evidence="5" id="KW-0067">ATP-binding</keyword>
<dbReference type="InterPro" id="IPR038726">
    <property type="entry name" value="PDDEXK_AddAB-type"/>
</dbReference>
<evidence type="ECO:0000313" key="10">
    <source>
        <dbReference type="Proteomes" id="UP000007652"/>
    </source>
</evidence>
<evidence type="ECO:0000256" key="5">
    <source>
        <dbReference type="ARBA" id="ARBA00022840"/>
    </source>
</evidence>
<evidence type="ECO:0000256" key="1">
    <source>
        <dbReference type="ARBA" id="ARBA00022741"/>
    </source>
</evidence>
<protein>
    <recommendedName>
        <fullName evidence="8">PD-(D/E)XK endonuclease-like domain-containing protein</fullName>
    </recommendedName>
</protein>
<accession>I7K7K7</accession>
<dbReference type="GO" id="GO:0003677">
    <property type="term" value="F:DNA binding"/>
    <property type="evidence" value="ECO:0007669"/>
    <property type="project" value="UniProtKB-KW"/>
</dbReference>
<evidence type="ECO:0000256" key="7">
    <source>
        <dbReference type="ARBA" id="ARBA00023204"/>
    </source>
</evidence>
<dbReference type="GO" id="GO:0004386">
    <property type="term" value="F:helicase activity"/>
    <property type="evidence" value="ECO:0007669"/>
    <property type="project" value="UniProtKB-KW"/>
</dbReference>
<dbReference type="eggNOG" id="COG2887">
    <property type="taxonomic scope" value="Bacteria"/>
</dbReference>
<organism evidence="9 10">
    <name type="scientific">Caloramator australicus RC3</name>
    <dbReference type="NCBI Taxonomy" id="857293"/>
    <lineage>
        <taxon>Bacteria</taxon>
        <taxon>Bacillati</taxon>
        <taxon>Bacillota</taxon>
        <taxon>Clostridia</taxon>
        <taxon>Eubacteriales</taxon>
        <taxon>Clostridiaceae</taxon>
        <taxon>Caloramator</taxon>
    </lineage>
</organism>
<dbReference type="EMBL" id="CAKP01000079">
    <property type="protein sequence ID" value="CCJ33519.1"/>
    <property type="molecule type" value="Genomic_DNA"/>
</dbReference>
<dbReference type="Proteomes" id="UP000007652">
    <property type="component" value="Unassembled WGS sequence"/>
</dbReference>
<dbReference type="GO" id="GO:0005524">
    <property type="term" value="F:ATP binding"/>
    <property type="evidence" value="ECO:0007669"/>
    <property type="project" value="UniProtKB-KW"/>
</dbReference>
<feature type="domain" description="PD-(D/E)XK endonuclease-like" evidence="8">
    <location>
        <begin position="5"/>
        <end position="187"/>
    </location>
</feature>
<sequence length="194" mass="22851">MLPKEWQTADSLMQLLKRHWVSDGYKNSKIEENFLKRAQNMLLNYCSERRDMGNIILCEEFLKQDINKNLILLGKIDKLYLNENGILEVLDYKAGYTALSKEEFENNIQLPIYALLTKYRFNKLPKVISYYYLVPNQKISIELTKTILENGIYNLKKVINEILSEKDFPYNSSNNCKNSCEYYNLCEAFNVKAN</sequence>
<keyword evidence="1" id="KW-0547">Nucleotide-binding</keyword>
<evidence type="ECO:0000256" key="4">
    <source>
        <dbReference type="ARBA" id="ARBA00022806"/>
    </source>
</evidence>
<dbReference type="Gene3D" id="3.90.320.10">
    <property type="match status" value="1"/>
</dbReference>
<proteinExistence type="predicted"/>
<evidence type="ECO:0000256" key="6">
    <source>
        <dbReference type="ARBA" id="ARBA00023125"/>
    </source>
</evidence>
<keyword evidence="10" id="KW-1185">Reference proteome</keyword>
<dbReference type="InterPro" id="IPR011604">
    <property type="entry name" value="PDDEXK-like_dom_sf"/>
</dbReference>
<keyword evidence="2" id="KW-0227">DNA damage</keyword>
<name>I7K7K7_9CLOT</name>
<dbReference type="STRING" id="857293.CAAU_1435"/>
<keyword evidence="3" id="KW-0378">Hydrolase</keyword>
<dbReference type="AlphaFoldDB" id="I7K7K7"/>
<gene>
    <name evidence="9" type="ORF">CAAU_1435</name>
</gene>
<dbReference type="GO" id="GO:0006281">
    <property type="term" value="P:DNA repair"/>
    <property type="evidence" value="ECO:0007669"/>
    <property type="project" value="UniProtKB-KW"/>
</dbReference>